<feature type="domain" description="HTH cro/C1-type" evidence="2">
    <location>
        <begin position="14"/>
        <end position="68"/>
    </location>
</feature>
<evidence type="ECO:0000313" key="3">
    <source>
        <dbReference type="EMBL" id="MFC4109315.1"/>
    </source>
</evidence>
<dbReference type="InterPro" id="IPR010359">
    <property type="entry name" value="IrrE_HExxH"/>
</dbReference>
<dbReference type="PANTHER" id="PTHR43236:SF1">
    <property type="entry name" value="BLL7220 PROTEIN"/>
    <property type="match status" value="1"/>
</dbReference>
<dbReference type="Pfam" id="PF06114">
    <property type="entry name" value="Peptidase_M78"/>
    <property type="match status" value="1"/>
</dbReference>
<dbReference type="PROSITE" id="PS50943">
    <property type="entry name" value="HTH_CROC1"/>
    <property type="match status" value="1"/>
</dbReference>
<dbReference type="Pfam" id="PF01381">
    <property type="entry name" value="HTH_3"/>
    <property type="match status" value="1"/>
</dbReference>
<dbReference type="SUPFAM" id="SSF47413">
    <property type="entry name" value="lambda repressor-like DNA-binding domains"/>
    <property type="match status" value="1"/>
</dbReference>
<dbReference type="PANTHER" id="PTHR43236">
    <property type="entry name" value="ANTITOXIN HIGA1"/>
    <property type="match status" value="1"/>
</dbReference>
<comment type="similarity">
    <text evidence="1">Belongs to the short-chain fatty acyl-CoA assimilation regulator (ScfR) family.</text>
</comment>
<dbReference type="RefSeq" id="WP_377550550.1">
    <property type="nucleotide sequence ID" value="NZ_JBHSBN010000023.1"/>
</dbReference>
<organism evidence="3 4">
    <name type="scientific">Micromonospora zhanjiangensis</name>
    <dbReference type="NCBI Taxonomy" id="1522057"/>
    <lineage>
        <taxon>Bacteria</taxon>
        <taxon>Bacillati</taxon>
        <taxon>Actinomycetota</taxon>
        <taxon>Actinomycetes</taxon>
        <taxon>Micromonosporales</taxon>
        <taxon>Micromonosporaceae</taxon>
        <taxon>Micromonospora</taxon>
    </lineage>
</organism>
<dbReference type="InterPro" id="IPR052345">
    <property type="entry name" value="Rad_response_metalloprotease"/>
</dbReference>
<reference evidence="4" key="1">
    <citation type="journal article" date="2019" name="Int. J. Syst. Evol. Microbiol.">
        <title>The Global Catalogue of Microorganisms (GCM) 10K type strain sequencing project: providing services to taxonomists for standard genome sequencing and annotation.</title>
        <authorList>
            <consortium name="The Broad Institute Genomics Platform"/>
            <consortium name="The Broad Institute Genome Sequencing Center for Infectious Disease"/>
            <person name="Wu L."/>
            <person name="Ma J."/>
        </authorList>
    </citation>
    <scope>NUCLEOTIDE SEQUENCE [LARGE SCALE GENOMIC DNA]</scope>
    <source>
        <strain evidence="4">2902at01</strain>
    </source>
</reference>
<comment type="caution">
    <text evidence="3">The sequence shown here is derived from an EMBL/GenBank/DDBJ whole genome shotgun (WGS) entry which is preliminary data.</text>
</comment>
<dbReference type="EMBL" id="JBHSBN010000023">
    <property type="protein sequence ID" value="MFC4109315.1"/>
    <property type="molecule type" value="Genomic_DNA"/>
</dbReference>
<keyword evidence="4" id="KW-1185">Reference proteome</keyword>
<dbReference type="InterPro" id="IPR001387">
    <property type="entry name" value="Cro/C1-type_HTH"/>
</dbReference>
<dbReference type="InterPro" id="IPR010982">
    <property type="entry name" value="Lambda_DNA-bd_dom_sf"/>
</dbReference>
<name>A0ABV8KT47_9ACTN</name>
<gene>
    <name evidence="3" type="ORF">ACFOX0_25715</name>
</gene>
<dbReference type="CDD" id="cd00093">
    <property type="entry name" value="HTH_XRE"/>
    <property type="match status" value="1"/>
</dbReference>
<evidence type="ECO:0000256" key="1">
    <source>
        <dbReference type="ARBA" id="ARBA00007227"/>
    </source>
</evidence>
<proteinExistence type="inferred from homology"/>
<sequence>MAGELEWSAVGDQVRQVRLALGMSQNDLARVIGLDRTMLAKVEAGTRRLDALELSRLASALQVSMDYLIAPRPEVLSRRSAQITEDSDSDVSRASQRLEIALAEWLREVRQVVDYGVLRPQPFLRYPGTVTSEADARDAAHWVRRQLDLGDEPIGSVVDVCERGGQFVLVTDVPGDGASLVDGDLAVAVVSTTGDPGRRRATAAHELGHLVIGDEYSSDLGVHASRAEREGGIDAFAAELLLPVPALQSAADEPGGLDRDLLVKLAARYRVSWSLALRQATRAALIDEATRIEWNQSRPTRAEFMEALGWVPQPDLGSVRVPPIYAHAVMEAWRESFITRARAVELMHGQITDVDLPAIDELEIEP</sequence>
<accession>A0ABV8KT47</accession>
<evidence type="ECO:0000259" key="2">
    <source>
        <dbReference type="PROSITE" id="PS50943"/>
    </source>
</evidence>
<dbReference type="Proteomes" id="UP001595868">
    <property type="component" value="Unassembled WGS sequence"/>
</dbReference>
<dbReference type="Gene3D" id="1.10.10.2910">
    <property type="match status" value="1"/>
</dbReference>
<dbReference type="Gene3D" id="1.10.260.40">
    <property type="entry name" value="lambda repressor-like DNA-binding domains"/>
    <property type="match status" value="1"/>
</dbReference>
<protein>
    <submittedName>
        <fullName evidence="3">Helix-turn-helix domain-containing protein</fullName>
    </submittedName>
</protein>
<dbReference type="SMART" id="SM00530">
    <property type="entry name" value="HTH_XRE"/>
    <property type="match status" value="1"/>
</dbReference>
<evidence type="ECO:0000313" key="4">
    <source>
        <dbReference type="Proteomes" id="UP001595868"/>
    </source>
</evidence>